<dbReference type="Pfam" id="PF00984">
    <property type="entry name" value="UDPG_MGDP_dh"/>
    <property type="match status" value="1"/>
</dbReference>
<feature type="binding site" evidence="8">
    <location>
        <begin position="386"/>
        <end position="390"/>
    </location>
    <ligand>
        <name>substrate</name>
    </ligand>
</feature>
<dbReference type="InterPro" id="IPR014027">
    <property type="entry name" value="UDP-Glc/GDP-Man_DH_C"/>
</dbReference>
<evidence type="ECO:0000256" key="9">
    <source>
        <dbReference type="PIRSR" id="PIRSR500134-3"/>
    </source>
</evidence>
<evidence type="ECO:0000256" key="1">
    <source>
        <dbReference type="ARBA" id="ARBA00004701"/>
    </source>
</evidence>
<evidence type="ECO:0000256" key="8">
    <source>
        <dbReference type="PIRSR" id="PIRSR500134-2"/>
    </source>
</evidence>
<dbReference type="InterPro" id="IPR036220">
    <property type="entry name" value="UDP-Glc/GDP-Man_DH_C_sf"/>
</dbReference>
<keyword evidence="5 9" id="KW-0520">NAD</keyword>
<dbReference type="EMBL" id="JANBVO010000034">
    <property type="protein sequence ID" value="KAJ9137461.1"/>
    <property type="molecule type" value="Genomic_DNA"/>
</dbReference>
<dbReference type="Gene3D" id="1.20.5.100">
    <property type="entry name" value="Cytochrome c1, transmembrane anchor, C-terminal"/>
    <property type="match status" value="1"/>
</dbReference>
<feature type="binding site" evidence="9">
    <location>
        <position position="467"/>
    </location>
    <ligand>
        <name>NAD(+)</name>
        <dbReference type="ChEBI" id="CHEBI:57540"/>
    </ligand>
</feature>
<feature type="binding site" evidence="9">
    <location>
        <position position="213"/>
    </location>
    <ligand>
        <name>NAD(+)</name>
        <dbReference type="ChEBI" id="CHEBI:57540"/>
    </ligand>
</feature>
<evidence type="ECO:0000256" key="2">
    <source>
        <dbReference type="ARBA" id="ARBA00006601"/>
    </source>
</evidence>
<keyword evidence="13" id="KW-1185">Reference proteome</keyword>
<dbReference type="SUPFAM" id="SSF48179">
    <property type="entry name" value="6-phosphogluconate dehydrogenase C-terminal domain-like"/>
    <property type="match status" value="1"/>
</dbReference>
<dbReference type="InterPro" id="IPR017476">
    <property type="entry name" value="UDP-Glc/GDP-Man"/>
</dbReference>
<dbReference type="AlphaFoldDB" id="A0AA38VF32"/>
<feature type="binding site" evidence="8">
    <location>
        <position position="341"/>
    </location>
    <ligand>
        <name>substrate</name>
    </ligand>
</feature>
<feature type="region of interest" description="Disordered" evidence="10">
    <location>
        <begin position="574"/>
        <end position="596"/>
    </location>
</feature>
<feature type="active site" description="Nucleophile" evidence="7">
    <location>
        <position position="397"/>
    </location>
</feature>
<feature type="binding site" evidence="9">
    <location>
        <position position="253"/>
    </location>
    <ligand>
        <name>NAD(+)</name>
        <dbReference type="ChEBI" id="CHEBI:57540"/>
    </ligand>
</feature>
<dbReference type="GO" id="GO:0003979">
    <property type="term" value="F:UDP-glucose 6-dehydrogenase activity"/>
    <property type="evidence" value="ECO:0007669"/>
    <property type="project" value="UniProtKB-EC"/>
</dbReference>
<dbReference type="FunFam" id="3.40.50.720:FF:000193">
    <property type="entry name" value="UDP-glucose 6-dehydrogenase"/>
    <property type="match status" value="1"/>
</dbReference>
<feature type="binding site" evidence="8">
    <location>
        <position position="460"/>
    </location>
    <ligand>
        <name>substrate</name>
    </ligand>
</feature>
<dbReference type="PANTHER" id="PTHR11374:SF3">
    <property type="entry name" value="UDP-GLUCOSE 6-DEHYDROGENASE"/>
    <property type="match status" value="1"/>
</dbReference>
<dbReference type="GO" id="GO:0000271">
    <property type="term" value="P:polysaccharide biosynthetic process"/>
    <property type="evidence" value="ECO:0007669"/>
    <property type="project" value="InterPro"/>
</dbReference>
<comment type="catalytic activity">
    <reaction evidence="6">
        <text>UDP-alpha-D-glucose + 2 NAD(+) + H2O = UDP-alpha-D-glucuronate + 2 NADH + 3 H(+)</text>
        <dbReference type="Rhea" id="RHEA:23596"/>
        <dbReference type="ChEBI" id="CHEBI:15377"/>
        <dbReference type="ChEBI" id="CHEBI:15378"/>
        <dbReference type="ChEBI" id="CHEBI:57540"/>
        <dbReference type="ChEBI" id="CHEBI:57945"/>
        <dbReference type="ChEBI" id="CHEBI:58052"/>
        <dbReference type="ChEBI" id="CHEBI:58885"/>
        <dbReference type="EC" id="1.1.1.22"/>
    </reaction>
</comment>
<feature type="compositionally biased region" description="Basic and acidic residues" evidence="10">
    <location>
        <begin position="584"/>
        <end position="596"/>
    </location>
</feature>
<dbReference type="SUPFAM" id="SSF51735">
    <property type="entry name" value="NAD(P)-binding Rossmann-fold domains"/>
    <property type="match status" value="1"/>
</dbReference>
<dbReference type="PIRSF" id="PIRSF500134">
    <property type="entry name" value="UDPglc_DH_bac"/>
    <property type="match status" value="1"/>
</dbReference>
<dbReference type="Pfam" id="PF03720">
    <property type="entry name" value="UDPG_MGDP_dh_C"/>
    <property type="match status" value="1"/>
</dbReference>
<dbReference type="GO" id="GO:0006024">
    <property type="term" value="P:glycosaminoglycan biosynthetic process"/>
    <property type="evidence" value="ECO:0007669"/>
    <property type="project" value="TreeGrafter"/>
</dbReference>
<protein>
    <recommendedName>
        <fullName evidence="3">UDP-glucose 6-dehydrogenase</fullName>
        <ecNumber evidence="3">1.1.1.22</ecNumber>
    </recommendedName>
</protein>
<dbReference type="FunFam" id="1.20.5.100:FF:000001">
    <property type="entry name" value="UDP-glucose 6-dehydrogenase"/>
    <property type="match status" value="1"/>
</dbReference>
<dbReference type="InterPro" id="IPR028356">
    <property type="entry name" value="UDPglc_DH_euk"/>
</dbReference>
<evidence type="ECO:0000313" key="12">
    <source>
        <dbReference type="EMBL" id="KAJ9137461.1"/>
    </source>
</evidence>
<dbReference type="InterPro" id="IPR014026">
    <property type="entry name" value="UDP-Glc/GDP-Man_DH_dimer"/>
</dbReference>
<dbReference type="GO" id="GO:0005634">
    <property type="term" value="C:nucleus"/>
    <property type="evidence" value="ECO:0007669"/>
    <property type="project" value="TreeGrafter"/>
</dbReference>
<dbReference type="SMART" id="SM00984">
    <property type="entry name" value="UDPG_MGDP_dh_C"/>
    <property type="match status" value="1"/>
</dbReference>
<evidence type="ECO:0000256" key="5">
    <source>
        <dbReference type="ARBA" id="ARBA00023027"/>
    </source>
</evidence>
<comment type="similarity">
    <text evidence="2">Belongs to the UDP-glucose/GDP-mannose dehydrogenase family.</text>
</comment>
<gene>
    <name evidence="12" type="ORF">NKR23_g9105</name>
</gene>
<evidence type="ECO:0000313" key="13">
    <source>
        <dbReference type="Proteomes" id="UP001174694"/>
    </source>
</evidence>
<keyword evidence="4" id="KW-0560">Oxidoreductase</keyword>
<evidence type="ECO:0000256" key="10">
    <source>
        <dbReference type="SAM" id="MobiDB-lite"/>
    </source>
</evidence>
<dbReference type="InterPro" id="IPR001732">
    <property type="entry name" value="UDP-Glc/GDP-Man_DH_N"/>
</dbReference>
<accession>A0AA38VF32</accession>
<dbReference type="Gene3D" id="3.40.50.720">
    <property type="entry name" value="NAD(P)-binding Rossmann-like Domain"/>
    <property type="match status" value="3"/>
</dbReference>
<evidence type="ECO:0000256" key="6">
    <source>
        <dbReference type="ARBA" id="ARBA00047473"/>
    </source>
</evidence>
<feature type="domain" description="UDP-glucose/GDP-mannose dehydrogenase C-terminal" evidence="11">
    <location>
        <begin position="453"/>
        <end position="569"/>
    </location>
</feature>
<feature type="binding site" evidence="9">
    <location>
        <position position="400"/>
    </location>
    <ligand>
        <name>NAD(+)</name>
        <dbReference type="ChEBI" id="CHEBI:57540"/>
    </ligand>
</feature>
<evidence type="ECO:0000256" key="4">
    <source>
        <dbReference type="ARBA" id="ARBA00023002"/>
    </source>
</evidence>
<name>A0AA38VF32_9PEZI</name>
<comment type="pathway">
    <text evidence="1">Nucleotide-sugar biosynthesis; UDP-alpha-D-glucuronate biosynthesis; UDP-alpha-D-glucuronate from UDP-alpha-D-glucose: step 1/1.</text>
</comment>
<dbReference type="SUPFAM" id="SSF52413">
    <property type="entry name" value="UDP-glucose/GDP-mannose dehydrogenase C-terminal domain"/>
    <property type="match status" value="1"/>
</dbReference>
<feature type="binding site" evidence="8">
    <location>
        <position position="394"/>
    </location>
    <ligand>
        <name>substrate</name>
    </ligand>
</feature>
<comment type="caution">
    <text evidence="12">The sequence shown here is derived from an EMBL/GenBank/DDBJ whole genome shotgun (WGS) entry which is preliminary data.</text>
</comment>
<dbReference type="InterPro" id="IPR008927">
    <property type="entry name" value="6-PGluconate_DH-like_C_sf"/>
</dbReference>
<reference evidence="12" key="1">
    <citation type="submission" date="2022-07" db="EMBL/GenBank/DDBJ databases">
        <title>Fungi with potential for degradation of polypropylene.</title>
        <authorList>
            <person name="Gostincar C."/>
        </authorList>
    </citation>
    <scope>NUCLEOTIDE SEQUENCE</scope>
    <source>
        <strain evidence="12">EXF-13308</strain>
    </source>
</reference>
<dbReference type="Pfam" id="PF03721">
    <property type="entry name" value="UDPG_MGDP_dh_N"/>
    <property type="match status" value="2"/>
</dbReference>
<evidence type="ECO:0000256" key="3">
    <source>
        <dbReference type="ARBA" id="ARBA00012954"/>
    </source>
</evidence>
<organism evidence="12 13">
    <name type="scientific">Pleurostoma richardsiae</name>
    <dbReference type="NCBI Taxonomy" id="41990"/>
    <lineage>
        <taxon>Eukaryota</taxon>
        <taxon>Fungi</taxon>
        <taxon>Dikarya</taxon>
        <taxon>Ascomycota</taxon>
        <taxon>Pezizomycotina</taxon>
        <taxon>Sordariomycetes</taxon>
        <taxon>Sordariomycetidae</taxon>
        <taxon>Calosphaeriales</taxon>
        <taxon>Pleurostomataceae</taxon>
        <taxon>Pleurostoma</taxon>
    </lineage>
</organism>
<dbReference type="InterPro" id="IPR036291">
    <property type="entry name" value="NAD(P)-bd_dom_sf"/>
</dbReference>
<dbReference type="EC" id="1.1.1.22" evidence="3"/>
<dbReference type="PIRSF" id="PIRSF000124">
    <property type="entry name" value="UDPglc_GDPman_dh"/>
    <property type="match status" value="1"/>
</dbReference>
<evidence type="ECO:0000259" key="11">
    <source>
        <dbReference type="SMART" id="SM00984"/>
    </source>
</evidence>
<dbReference type="PANTHER" id="PTHR11374">
    <property type="entry name" value="UDP-GLUCOSE DEHYDROGENASE/UDP-MANNAC DEHYDROGENASE"/>
    <property type="match status" value="1"/>
</dbReference>
<dbReference type="InterPro" id="IPR028357">
    <property type="entry name" value="UDPglc_DH_bac"/>
</dbReference>
<dbReference type="Proteomes" id="UP001174694">
    <property type="component" value="Unassembled WGS sequence"/>
</dbReference>
<dbReference type="NCBIfam" id="TIGR03026">
    <property type="entry name" value="NDP-sugDHase"/>
    <property type="match status" value="1"/>
</dbReference>
<evidence type="ECO:0000256" key="7">
    <source>
        <dbReference type="PIRSR" id="PIRSR500134-1"/>
    </source>
</evidence>
<sequence length="721" mass="77642">MSLLSPYAVVSEESVFPDSSTAPTTPEGSFTLSPILGPHNLDGMEDEATTPNAKSRTEGPAVPAVVVESEPRVPAVRNLCCVGAGYVGGPTAAVIAFQNPHIRVTVVDRDVTRVRRWKSRHPPIYEPGLEDIVRIARDGSRECAFVNEPSGLDTPDVLSDDSTSSSECGSQCQRVENQGRFTVVPAREPNLFFSTDVSKCISEADIILIAVNTPTKYRGAGAGSATDMTAFEAVTAEVAQHARPGAIIVEKSTVPCRTAQLVQETMAVHRPGVHFEILSNPEFLAAGTAMNDLLYPDRVLIGSSTTDSGRRAAEALASVYGAWVPRSRIRTTNVWSSELAKLVANSMLAQRISSINSIAAVCERTGADVDEVASSIGCDPRIGDKFLKAGIGFGGSCFKKDILSLVYLAESLGLDEVAEYWSQVVKMNEYSRDRFTRRVVKCLNNTLAGKKVALLGYAFKKNTSDTRESPALDIIKTLLEEGPREVAVFDPCCNPVVMREEIRSLLRGVNGGRVLKEDGGPLAVYASAYEACATASAVLITTEFDEFRNTKPGSGLTAEGLEKKATLPGKMLKEAPAANGPVRPKRDADPRPFERIDPTESDLLALHRYLVRSADLGASTATLTSLPAGNGNASFNTAVATDPLGRLNAEPACAADCPDCRLENSGYSPNEEYRPKERLDWAKISYHMRKPKWVFDGKGVIDGKEMAKLGIRVESVGRQGR</sequence>
<proteinExistence type="inferred from homology"/>
<dbReference type="GO" id="GO:0051287">
    <property type="term" value="F:NAD binding"/>
    <property type="evidence" value="ECO:0007669"/>
    <property type="project" value="InterPro"/>
</dbReference>